<evidence type="ECO:0000259" key="1">
    <source>
        <dbReference type="PROSITE" id="PS51819"/>
    </source>
</evidence>
<dbReference type="PANTHER" id="PTHR33993">
    <property type="entry name" value="GLYOXALASE-RELATED"/>
    <property type="match status" value="1"/>
</dbReference>
<gene>
    <name evidence="2" type="ORF">HMPREF1318_2527</name>
</gene>
<name>J0NFV3_9ACTO</name>
<dbReference type="SUPFAM" id="SSF54593">
    <property type="entry name" value="Glyoxalase/Bleomycin resistance protein/Dihydroxybiphenyl dioxygenase"/>
    <property type="match status" value="1"/>
</dbReference>
<protein>
    <submittedName>
        <fullName evidence="2">Glyoxalase-like domain protein</fullName>
    </submittedName>
</protein>
<dbReference type="AlphaFoldDB" id="J0NFV3"/>
<feature type="domain" description="VOC" evidence="1">
    <location>
        <begin position="4"/>
        <end position="118"/>
    </location>
</feature>
<dbReference type="PATRIC" id="fig|1125718.3.peg.1630"/>
<evidence type="ECO:0000313" key="3">
    <source>
        <dbReference type="Proteomes" id="UP000002941"/>
    </source>
</evidence>
<dbReference type="CDD" id="cd07247">
    <property type="entry name" value="SgaA_N_like"/>
    <property type="match status" value="1"/>
</dbReference>
<dbReference type="EMBL" id="AKFT01000123">
    <property type="protein sequence ID" value="EJF43567.1"/>
    <property type="molecule type" value="Genomic_DNA"/>
</dbReference>
<comment type="caution">
    <text evidence="2">The sequence shown here is derived from an EMBL/GenBank/DDBJ whole genome shotgun (WGS) entry which is preliminary data.</text>
</comment>
<reference evidence="2 3" key="1">
    <citation type="submission" date="2012-05" db="EMBL/GenBank/DDBJ databases">
        <authorList>
            <person name="Harkins D.M."/>
            <person name="Madupu R."/>
            <person name="Durkin A.S."/>
            <person name="Torralba M."/>
            <person name="Methe B."/>
            <person name="Sutton G.G."/>
            <person name="Nelson K.E."/>
        </authorList>
    </citation>
    <scope>NUCLEOTIDE SEQUENCE [LARGE SCALE GENOMIC DNA]</scope>
    <source>
        <strain evidence="2 3">F0489</strain>
    </source>
</reference>
<dbReference type="RefSeq" id="WP_008731834.1">
    <property type="nucleotide sequence ID" value="NZ_AKFT01000123.1"/>
</dbReference>
<evidence type="ECO:0000313" key="2">
    <source>
        <dbReference type="EMBL" id="EJF43567.1"/>
    </source>
</evidence>
<dbReference type="InterPro" id="IPR041581">
    <property type="entry name" value="Glyoxalase_6"/>
</dbReference>
<dbReference type="Gene3D" id="3.10.180.10">
    <property type="entry name" value="2,3-Dihydroxybiphenyl 1,2-Dioxygenase, domain 1"/>
    <property type="match status" value="1"/>
</dbReference>
<keyword evidence="3" id="KW-1185">Reference proteome</keyword>
<dbReference type="InterPro" id="IPR029068">
    <property type="entry name" value="Glyas_Bleomycin-R_OHBP_Dase"/>
</dbReference>
<proteinExistence type="predicted"/>
<accession>J0NFV3</accession>
<dbReference type="Proteomes" id="UP000002941">
    <property type="component" value="Unassembled WGS sequence"/>
</dbReference>
<dbReference type="Pfam" id="PF18029">
    <property type="entry name" value="Glyoxalase_6"/>
    <property type="match status" value="1"/>
</dbReference>
<organism evidence="2 3">
    <name type="scientific">Actinomyces massiliensis F0489</name>
    <dbReference type="NCBI Taxonomy" id="1125718"/>
    <lineage>
        <taxon>Bacteria</taxon>
        <taxon>Bacillati</taxon>
        <taxon>Actinomycetota</taxon>
        <taxon>Actinomycetes</taxon>
        <taxon>Actinomycetales</taxon>
        <taxon>Actinomycetaceae</taxon>
        <taxon>Actinomyces</taxon>
    </lineage>
</organism>
<dbReference type="InterPro" id="IPR052164">
    <property type="entry name" value="Anthracycline_SecMetBiosynth"/>
</dbReference>
<dbReference type="PROSITE" id="PS51819">
    <property type="entry name" value="VOC"/>
    <property type="match status" value="1"/>
</dbReference>
<sequence length="124" mass="13025">MGSRLSYFEVTSTDMERAQSFYREMFGWQVMALPEMGGYAVVDTQSGEGGASGGIGPVMDGGAGGIRVYFHEPDLTAGLTRAVELGGTVVQEPTEIPGFGTIAVFADPDGHQVGLWDRDGFGAA</sequence>
<dbReference type="eggNOG" id="COG3324">
    <property type="taxonomic scope" value="Bacteria"/>
</dbReference>
<dbReference type="OrthoDB" id="9793039at2"/>
<dbReference type="InterPro" id="IPR037523">
    <property type="entry name" value="VOC_core"/>
</dbReference>